<sequence>MIKRGTKIVWHRSSFDSKAMRLHREGKLMLSDGNTKEHKVHHGRVDVTGTCFGVVPRPAGKMVLAIFEGSTGHMSEVPLEQVTEAGE</sequence>
<reference evidence="1" key="1">
    <citation type="journal article" date="2021" name="PeerJ">
        <title>Extensive microbial diversity within the chicken gut microbiome revealed by metagenomics and culture.</title>
        <authorList>
            <person name="Gilroy R."/>
            <person name="Ravi A."/>
            <person name="Getino M."/>
            <person name="Pursley I."/>
            <person name="Horton D.L."/>
            <person name="Alikhan N.F."/>
            <person name="Baker D."/>
            <person name="Gharbi K."/>
            <person name="Hall N."/>
            <person name="Watson M."/>
            <person name="Adriaenssens E.M."/>
            <person name="Foster-Nyarko E."/>
            <person name="Jarju S."/>
            <person name="Secka A."/>
            <person name="Antonio M."/>
            <person name="Oren A."/>
            <person name="Chaudhuri R.R."/>
            <person name="La Ragione R."/>
            <person name="Hildebrand F."/>
            <person name="Pallen M.J."/>
        </authorList>
    </citation>
    <scope>NUCLEOTIDE SEQUENCE</scope>
    <source>
        <strain evidence="1">CHK173-259</strain>
    </source>
</reference>
<dbReference type="EMBL" id="DXGJ01000065">
    <property type="protein sequence ID" value="HIW72653.1"/>
    <property type="molecule type" value="Genomic_DNA"/>
</dbReference>
<proteinExistence type="predicted"/>
<evidence type="ECO:0000313" key="2">
    <source>
        <dbReference type="Proteomes" id="UP000886822"/>
    </source>
</evidence>
<dbReference type="AlphaFoldDB" id="A0A9D1QTT2"/>
<organism evidence="1 2">
    <name type="scientific">Candidatus Levilactobacillus faecigallinarum</name>
    <dbReference type="NCBI Taxonomy" id="2838638"/>
    <lineage>
        <taxon>Bacteria</taxon>
        <taxon>Bacillati</taxon>
        <taxon>Bacillota</taxon>
        <taxon>Bacilli</taxon>
        <taxon>Lactobacillales</taxon>
        <taxon>Lactobacillaceae</taxon>
        <taxon>Levilactobacillus</taxon>
    </lineage>
</organism>
<evidence type="ECO:0000313" key="1">
    <source>
        <dbReference type="EMBL" id="HIW72653.1"/>
    </source>
</evidence>
<gene>
    <name evidence="1" type="ORF">H9875_08525</name>
</gene>
<reference evidence="1" key="2">
    <citation type="submission" date="2021-04" db="EMBL/GenBank/DDBJ databases">
        <authorList>
            <person name="Gilroy R."/>
        </authorList>
    </citation>
    <scope>NUCLEOTIDE SEQUENCE</scope>
    <source>
        <strain evidence="1">CHK173-259</strain>
    </source>
</reference>
<comment type="caution">
    <text evidence="1">The sequence shown here is derived from an EMBL/GenBank/DDBJ whole genome shotgun (WGS) entry which is preliminary data.</text>
</comment>
<protein>
    <submittedName>
        <fullName evidence="1">Uncharacterized protein</fullName>
    </submittedName>
</protein>
<accession>A0A9D1QTT2</accession>
<name>A0A9D1QTT2_9LACO</name>
<dbReference type="Proteomes" id="UP000886822">
    <property type="component" value="Unassembled WGS sequence"/>
</dbReference>